<reference evidence="1 2" key="1">
    <citation type="journal article" date="2014" name="Genome Announc.">
        <title>Draft Genome Sequences of Marine Flavobacterium Algibacter lectus Strains SS8 and NR4.</title>
        <authorList>
            <person name="Takatani N."/>
            <person name="Nakanishi M."/>
            <person name="Meirelles P."/>
            <person name="Mino S."/>
            <person name="Suda W."/>
            <person name="Oshima K."/>
            <person name="Hattori M."/>
            <person name="Ohkuma M."/>
            <person name="Hosokawa M."/>
            <person name="Miyashita K."/>
            <person name="Thompson F.L."/>
            <person name="Niwa A."/>
            <person name="Sawabe T."/>
            <person name="Sawabe T."/>
        </authorList>
    </citation>
    <scope>NUCLEOTIDE SEQUENCE [LARGE SCALE GENOMIC DNA]</scope>
    <source>
        <strain evidence="2">JCM19274</strain>
    </source>
</reference>
<dbReference type="Proteomes" id="UP000029643">
    <property type="component" value="Unassembled WGS sequence"/>
</dbReference>
<comment type="caution">
    <text evidence="1">The sequence shown here is derived from an EMBL/GenBank/DDBJ whole genome shotgun (WGS) entry which is preliminary data.</text>
</comment>
<name>A0A090WWZ0_9FLAO</name>
<proteinExistence type="predicted"/>
<dbReference type="Gene3D" id="1.25.40.390">
    <property type="match status" value="1"/>
</dbReference>
<evidence type="ECO:0000313" key="2">
    <source>
        <dbReference type="Proteomes" id="UP000029643"/>
    </source>
</evidence>
<gene>
    <name evidence="1" type="ORF">JCM19274_1414</name>
</gene>
<dbReference type="EMBL" id="BBNU01000012">
    <property type="protein sequence ID" value="GAL80788.1"/>
    <property type="molecule type" value="Genomic_DNA"/>
</dbReference>
<sequence>MRIDELYMLSAEMNAKIGAEEDAKTRLKQILAERFDSAADYAYVDTLTGQALIDEIYLQTRIEFFAEGKSLLALKRNKANVVRGTNHLYLAGEVIPYNDDRLTLEIPLLEVQNNPFIN</sequence>
<evidence type="ECO:0000313" key="1">
    <source>
        <dbReference type="EMBL" id="GAL80788.1"/>
    </source>
</evidence>
<dbReference type="Gene3D" id="1.25.40.900">
    <property type="match status" value="1"/>
</dbReference>
<accession>A0A090WWZ0</accession>
<dbReference type="SUPFAM" id="SSF48452">
    <property type="entry name" value="TPR-like"/>
    <property type="match status" value="1"/>
</dbReference>
<organism evidence="1 2">
    <name type="scientific">Algibacter lectus</name>
    <dbReference type="NCBI Taxonomy" id="221126"/>
    <lineage>
        <taxon>Bacteria</taxon>
        <taxon>Pseudomonadati</taxon>
        <taxon>Bacteroidota</taxon>
        <taxon>Flavobacteriia</taxon>
        <taxon>Flavobacteriales</taxon>
        <taxon>Flavobacteriaceae</taxon>
        <taxon>Algibacter</taxon>
    </lineage>
</organism>
<dbReference type="InterPro" id="IPR011990">
    <property type="entry name" value="TPR-like_helical_dom_sf"/>
</dbReference>
<dbReference type="AlphaFoldDB" id="A0A090WWZ0"/>
<protein>
    <submittedName>
        <fullName evidence="1">Putative outer membrane protein</fullName>
    </submittedName>
</protein>